<evidence type="ECO:0000256" key="4">
    <source>
        <dbReference type="SAM" id="Coils"/>
    </source>
</evidence>
<dbReference type="EMBL" id="SVCM01000004">
    <property type="protein sequence ID" value="MBE6058565.1"/>
    <property type="molecule type" value="Genomic_DNA"/>
</dbReference>
<dbReference type="PANTHER" id="PTHR32114:SF2">
    <property type="entry name" value="ABC TRANSPORTER ABCH.3"/>
    <property type="match status" value="1"/>
</dbReference>
<sequence length="572" mass="67715">MKMKLKFEKLLVYSEEKCYVATFEDGINIIIGKNTCGKSTLLQSLLYAMGINDVKQNLYELSEEKVIFRLDCKILRGGEVVNVIFIRDGSILIIREGNKQLRFNGINGDNSVEHIKVKEYLSKLFHFDLLLESKGELKNAPLETMFLPYYISQAVGWVYLQKSFSNLEYYKNFREDYLDYYLGIVNTRDRLEKSKLEKELQKVRAELKIYKTMIDEKVELTSSKLADEYFFDEAERYLEEYNDKKRELKEVEKEHMVECNRLSLLEQRQSVLKKVGFNHKRQNPSDGECPTCHRGFDFSLERFYEYEQSVNDTNKQKEEYKKLIGEKQGAVNSLMKKTNQLRQEIEKMYSVVKEYQVVDVKFEQWVNMKANIKLSDKVEVQVSRLEKKEKELVDSVKNYKTDEEIKKLRLEKEKVFKNLFRNNLTKLGVKTLNEPRYNELYSITSFPSQGVELHKTVMSYHFAFNNMLKYTEELHRFPFLLDAIFKEDIDTENRELIYNFIKSNRPTDTQTIFTVAFSQGEQDLIDDMKSKLGGNVKINAIGELNNKRALLYYSHEKYKELIEETEDWIVEV</sequence>
<protein>
    <recommendedName>
        <fullName evidence="3">Nuclease SbcCD subunit C</fullName>
    </recommendedName>
</protein>
<accession>A0A927W4T6</accession>
<reference evidence="5" key="1">
    <citation type="submission" date="2019-04" db="EMBL/GenBank/DDBJ databases">
        <title>Evolution of Biomass-Degrading Anaerobic Consortia Revealed by Metagenomics.</title>
        <authorList>
            <person name="Peng X."/>
        </authorList>
    </citation>
    <scope>NUCLEOTIDE SEQUENCE</scope>
    <source>
        <strain evidence="5">SIG254</strain>
    </source>
</reference>
<dbReference type="Proteomes" id="UP000768462">
    <property type="component" value="Unassembled WGS sequence"/>
</dbReference>
<keyword evidence="4" id="KW-0175">Coiled coil</keyword>
<dbReference type="SUPFAM" id="SSF52540">
    <property type="entry name" value="P-loop containing nucleoside triphosphate hydrolases"/>
    <property type="match status" value="1"/>
</dbReference>
<dbReference type="Gene3D" id="3.40.50.300">
    <property type="entry name" value="P-loop containing nucleotide triphosphate hydrolases"/>
    <property type="match status" value="1"/>
</dbReference>
<gene>
    <name evidence="5" type="ORF">E7215_00085</name>
</gene>
<feature type="coiled-coil region" evidence="4">
    <location>
        <begin position="186"/>
        <end position="258"/>
    </location>
</feature>
<dbReference type="PANTHER" id="PTHR32114">
    <property type="entry name" value="ABC TRANSPORTER ABCH.3"/>
    <property type="match status" value="1"/>
</dbReference>
<comment type="similarity">
    <text evidence="1">Belongs to the SMC family. SbcC subfamily.</text>
</comment>
<name>A0A927W4T6_9CLOT</name>
<proteinExistence type="inferred from homology"/>
<evidence type="ECO:0000313" key="5">
    <source>
        <dbReference type="EMBL" id="MBE6058565.1"/>
    </source>
</evidence>
<dbReference type="AlphaFoldDB" id="A0A927W4T6"/>
<evidence type="ECO:0000256" key="3">
    <source>
        <dbReference type="ARBA" id="ARBA00013368"/>
    </source>
</evidence>
<comment type="subunit">
    <text evidence="2">Heterodimer of SbcC and SbcD.</text>
</comment>
<comment type="caution">
    <text evidence="5">The sequence shown here is derived from an EMBL/GenBank/DDBJ whole genome shotgun (WGS) entry which is preliminary data.</text>
</comment>
<organism evidence="5 6">
    <name type="scientific">Clostridium sulfidigenes</name>
    <dbReference type="NCBI Taxonomy" id="318464"/>
    <lineage>
        <taxon>Bacteria</taxon>
        <taxon>Bacillati</taxon>
        <taxon>Bacillota</taxon>
        <taxon>Clostridia</taxon>
        <taxon>Eubacteriales</taxon>
        <taxon>Clostridiaceae</taxon>
        <taxon>Clostridium</taxon>
    </lineage>
</organism>
<dbReference type="GO" id="GO:0006302">
    <property type="term" value="P:double-strand break repair"/>
    <property type="evidence" value="ECO:0007669"/>
    <property type="project" value="InterPro"/>
</dbReference>
<dbReference type="GO" id="GO:0016887">
    <property type="term" value="F:ATP hydrolysis activity"/>
    <property type="evidence" value="ECO:0007669"/>
    <property type="project" value="InterPro"/>
</dbReference>
<evidence type="ECO:0000313" key="6">
    <source>
        <dbReference type="Proteomes" id="UP000768462"/>
    </source>
</evidence>
<evidence type="ECO:0000256" key="2">
    <source>
        <dbReference type="ARBA" id="ARBA00011322"/>
    </source>
</evidence>
<dbReference type="InterPro" id="IPR027417">
    <property type="entry name" value="P-loop_NTPase"/>
</dbReference>
<evidence type="ECO:0000256" key="1">
    <source>
        <dbReference type="ARBA" id="ARBA00006930"/>
    </source>
</evidence>